<protein>
    <submittedName>
        <fullName evidence="3">Polyisoprenoid-binding protein YceI</fullName>
    </submittedName>
</protein>
<dbReference type="Gene3D" id="2.40.128.110">
    <property type="entry name" value="Lipid/polyisoprenoid-binding, YceI-like"/>
    <property type="match status" value="1"/>
</dbReference>
<dbReference type="SMART" id="SM00867">
    <property type="entry name" value="YceI"/>
    <property type="match status" value="1"/>
</dbReference>
<gene>
    <name evidence="3" type="ORF">SAMN04488118_102352</name>
</gene>
<dbReference type="AlphaFoldDB" id="A0A1G5PZR6"/>
<dbReference type="InterPro" id="IPR007372">
    <property type="entry name" value="Lipid/polyisoprenoid-bd_YceI"/>
</dbReference>
<evidence type="ECO:0000256" key="1">
    <source>
        <dbReference type="SAM" id="SignalP"/>
    </source>
</evidence>
<keyword evidence="1" id="KW-0732">Signal</keyword>
<dbReference type="RefSeq" id="WP_232716282.1">
    <property type="nucleotide sequence ID" value="NZ_FMWG01000002.1"/>
</dbReference>
<dbReference type="SUPFAM" id="SSF101874">
    <property type="entry name" value="YceI-like"/>
    <property type="match status" value="1"/>
</dbReference>
<feature type="chain" id="PRO_5011654580" evidence="1">
    <location>
        <begin position="28"/>
        <end position="196"/>
    </location>
</feature>
<reference evidence="3 4" key="1">
    <citation type="submission" date="2016-10" db="EMBL/GenBank/DDBJ databases">
        <authorList>
            <person name="de Groot N.N."/>
        </authorList>
    </citation>
    <scope>NUCLEOTIDE SEQUENCE [LARGE SCALE GENOMIC DNA]</scope>
    <source>
        <strain evidence="3 4">U95</strain>
    </source>
</reference>
<dbReference type="PANTHER" id="PTHR34406">
    <property type="entry name" value="PROTEIN YCEI"/>
    <property type="match status" value="1"/>
</dbReference>
<feature type="signal peptide" evidence="1">
    <location>
        <begin position="1"/>
        <end position="27"/>
    </location>
</feature>
<organism evidence="3 4">
    <name type="scientific">Epibacterium ulvae</name>
    <dbReference type="NCBI Taxonomy" id="1156985"/>
    <lineage>
        <taxon>Bacteria</taxon>
        <taxon>Pseudomonadati</taxon>
        <taxon>Pseudomonadota</taxon>
        <taxon>Alphaproteobacteria</taxon>
        <taxon>Rhodobacterales</taxon>
        <taxon>Roseobacteraceae</taxon>
        <taxon>Epibacterium</taxon>
    </lineage>
</organism>
<accession>A0A1G5PZR6</accession>
<evidence type="ECO:0000313" key="3">
    <source>
        <dbReference type="EMBL" id="SCZ54898.1"/>
    </source>
</evidence>
<evidence type="ECO:0000259" key="2">
    <source>
        <dbReference type="SMART" id="SM00867"/>
    </source>
</evidence>
<dbReference type="Proteomes" id="UP000198767">
    <property type="component" value="Unassembled WGS sequence"/>
</dbReference>
<keyword evidence="4" id="KW-1185">Reference proteome</keyword>
<dbReference type="STRING" id="1156985.SAMN04488118_102352"/>
<dbReference type="InterPro" id="IPR036761">
    <property type="entry name" value="TTHA0802/YceI-like_sf"/>
</dbReference>
<dbReference type="Pfam" id="PF04264">
    <property type="entry name" value="YceI"/>
    <property type="match status" value="1"/>
</dbReference>
<evidence type="ECO:0000313" key="4">
    <source>
        <dbReference type="Proteomes" id="UP000198767"/>
    </source>
</evidence>
<dbReference type="PANTHER" id="PTHR34406:SF1">
    <property type="entry name" value="PROTEIN YCEI"/>
    <property type="match status" value="1"/>
</dbReference>
<feature type="domain" description="Lipid/polyisoprenoid-binding YceI-like" evidence="2">
    <location>
        <begin position="31"/>
        <end position="193"/>
    </location>
</feature>
<name>A0A1G5PZR6_9RHOB</name>
<sequence length="196" mass="21686">MIIQRFYLTFLAPALLWFVSMTLAVQAAPLSYTLDDAKSEVGFTYSLGGSATGGMMPVETAQLQIDVRDIRNSDIDVTLNARRAKAGLFVATEAMRGPQVLHAKQFPTIRFQTRKITGDLQNAQVAGDLTIRNVTRPVTLQARLFRKREADLGDLSELEVLLTGDIDRREFGASGFPDLVGPVISLRIRARMTRSE</sequence>
<proteinExistence type="predicted"/>
<dbReference type="EMBL" id="FMWG01000002">
    <property type="protein sequence ID" value="SCZ54898.1"/>
    <property type="molecule type" value="Genomic_DNA"/>
</dbReference>